<dbReference type="Pfam" id="PF10294">
    <property type="entry name" value="Methyltransf_16"/>
    <property type="match status" value="1"/>
</dbReference>
<sequence>MEGLTVKEIGDEMTECARYGELEDMRFILDNYKIDVDYQDDSGNTALHKSSANGHLGVVRELLGRGASINKQNNNGNSPLHWAVMNKKREVVVQLLSDGRSVEDGGADVLLKNSMNKSVLTEVFNMNDEDVLKLALEHSSADRLELEMEMEHSGSVQLDDDQEDARGLSDVAISQEVVHSLVFTGDSTPVIRCRELALMGVKEVFDEDPQNDTTGVHLWSSSIVAAFWMADLAKSGDVFAGKRVIELGCGCGLMGLAAAAYSRHFSGRLPERLYLTDVSKLSLENAGANIHLNAALLGENLSFAQAKYLNWFDRQSVQSLDPANPGIWGSFDIILGSDLVYNSDMEVQLSRVISDLLSPQGTLYYVHRHDRLSASNFRGALEAAGLKCQEAPSPEEYARNPLYAQSQQVADSLFNELSSHSEFYLLVARRK</sequence>
<dbReference type="PANTHER" id="PTHR14614">
    <property type="entry name" value="HEPATOCELLULAR CARCINOMA-ASSOCIATED ANTIGEN"/>
    <property type="match status" value="1"/>
</dbReference>
<keyword evidence="3" id="KW-1185">Reference proteome</keyword>
<reference evidence="2" key="1">
    <citation type="submission" date="2022-10" db="EMBL/GenBank/DDBJ databases">
        <title>Adaptive evolution leads to modifications in subtelomeric GC content in a zoonotic Cryptosporidium species.</title>
        <authorList>
            <person name="Li J."/>
            <person name="Feng Y."/>
            <person name="Xiao L."/>
        </authorList>
    </citation>
    <scope>NUCLEOTIDE SEQUENCE</scope>
    <source>
        <strain evidence="2">25894</strain>
    </source>
</reference>
<dbReference type="PROSITE" id="PS50088">
    <property type="entry name" value="ANK_REPEAT"/>
    <property type="match status" value="2"/>
</dbReference>
<dbReference type="Proteomes" id="UP001071777">
    <property type="component" value="Unassembled WGS sequence"/>
</dbReference>
<dbReference type="InterPro" id="IPR029063">
    <property type="entry name" value="SAM-dependent_MTases_sf"/>
</dbReference>
<dbReference type="Gene3D" id="1.25.40.20">
    <property type="entry name" value="Ankyrin repeat-containing domain"/>
    <property type="match status" value="1"/>
</dbReference>
<dbReference type="Pfam" id="PF12796">
    <property type="entry name" value="Ank_2"/>
    <property type="match status" value="1"/>
</dbReference>
<dbReference type="SUPFAM" id="SSF48403">
    <property type="entry name" value="Ankyrin repeat"/>
    <property type="match status" value="1"/>
</dbReference>
<comment type="caution">
    <text evidence="2">The sequence shown here is derived from an EMBL/GenBank/DDBJ whole genome shotgun (WGS) entry which is preliminary data.</text>
</comment>
<dbReference type="InterPro" id="IPR002110">
    <property type="entry name" value="Ankyrin_rpt"/>
</dbReference>
<dbReference type="InterPro" id="IPR019410">
    <property type="entry name" value="Methyltransf_16"/>
</dbReference>
<dbReference type="CDD" id="cd02440">
    <property type="entry name" value="AdoMet_MTases"/>
    <property type="match status" value="1"/>
</dbReference>
<dbReference type="Gene3D" id="3.40.50.150">
    <property type="entry name" value="Vaccinia Virus protein VP39"/>
    <property type="match status" value="1"/>
</dbReference>
<protein>
    <submittedName>
        <fullName evidence="2">Methyltransfer</fullName>
    </submittedName>
</protein>
<evidence type="ECO:0000256" key="1">
    <source>
        <dbReference type="PROSITE-ProRule" id="PRU00023"/>
    </source>
</evidence>
<accession>A0ABQ8PA50</accession>
<name>A0ABQ8PA50_9CRYT</name>
<evidence type="ECO:0000313" key="2">
    <source>
        <dbReference type="EMBL" id="KAJ1614311.1"/>
    </source>
</evidence>
<feature type="repeat" description="ANK" evidence="1">
    <location>
        <begin position="42"/>
        <end position="74"/>
    </location>
</feature>
<evidence type="ECO:0000313" key="3">
    <source>
        <dbReference type="Proteomes" id="UP001071777"/>
    </source>
</evidence>
<dbReference type="SMART" id="SM00248">
    <property type="entry name" value="ANK"/>
    <property type="match status" value="3"/>
</dbReference>
<proteinExistence type="predicted"/>
<keyword evidence="1" id="KW-0040">ANK repeat</keyword>
<dbReference type="InterPro" id="IPR036770">
    <property type="entry name" value="Ankyrin_rpt-contain_sf"/>
</dbReference>
<organism evidence="2 3">
    <name type="scientific">Cryptosporidium canis</name>
    <dbReference type="NCBI Taxonomy" id="195482"/>
    <lineage>
        <taxon>Eukaryota</taxon>
        <taxon>Sar</taxon>
        <taxon>Alveolata</taxon>
        <taxon>Apicomplexa</taxon>
        <taxon>Conoidasida</taxon>
        <taxon>Coccidia</taxon>
        <taxon>Eucoccidiorida</taxon>
        <taxon>Eimeriorina</taxon>
        <taxon>Cryptosporidiidae</taxon>
        <taxon>Cryptosporidium</taxon>
    </lineage>
</organism>
<dbReference type="SUPFAM" id="SSF53335">
    <property type="entry name" value="S-adenosyl-L-methionine-dependent methyltransferases"/>
    <property type="match status" value="1"/>
</dbReference>
<feature type="repeat" description="ANK" evidence="1">
    <location>
        <begin position="75"/>
        <end position="107"/>
    </location>
</feature>
<dbReference type="EMBL" id="JAPCXB010000024">
    <property type="protein sequence ID" value="KAJ1614311.1"/>
    <property type="molecule type" value="Genomic_DNA"/>
</dbReference>
<dbReference type="PROSITE" id="PS50297">
    <property type="entry name" value="ANK_REP_REGION"/>
    <property type="match status" value="2"/>
</dbReference>
<gene>
    <name evidence="2" type="ORF">OJ252_696</name>
</gene>